<feature type="transmembrane region" description="Helical" evidence="8">
    <location>
        <begin position="505"/>
        <end position="522"/>
    </location>
</feature>
<evidence type="ECO:0000256" key="3">
    <source>
        <dbReference type="ARBA" id="ARBA00022448"/>
    </source>
</evidence>
<feature type="chain" id="PRO_5046737530" evidence="9">
    <location>
        <begin position="25"/>
        <end position="540"/>
    </location>
</feature>
<evidence type="ECO:0000256" key="1">
    <source>
        <dbReference type="ARBA" id="ARBA00004651"/>
    </source>
</evidence>
<dbReference type="PANTHER" id="PTHR30330">
    <property type="entry name" value="AGSS FAMILY TRANSPORTER, SODIUM-ALANINE"/>
    <property type="match status" value="1"/>
</dbReference>
<comment type="caution">
    <text evidence="10">The sequence shown here is derived from an EMBL/GenBank/DDBJ whole genome shotgun (WGS) entry which is preliminary data.</text>
</comment>
<keyword evidence="4 8" id="KW-1003">Cell membrane</keyword>
<feature type="signal peptide" evidence="9">
    <location>
        <begin position="1"/>
        <end position="24"/>
    </location>
</feature>
<dbReference type="EMBL" id="JAEHFY010000028">
    <property type="protein sequence ID" value="MBK0384339.1"/>
    <property type="molecule type" value="Genomic_DNA"/>
</dbReference>
<evidence type="ECO:0000313" key="10">
    <source>
        <dbReference type="EMBL" id="MBK0384339.1"/>
    </source>
</evidence>
<comment type="similarity">
    <text evidence="2 8">Belongs to the alanine or glycine:cation symporter (AGCS) (TC 2.A.25) family.</text>
</comment>
<feature type="transmembrane region" description="Helical" evidence="8">
    <location>
        <begin position="56"/>
        <end position="79"/>
    </location>
</feature>
<keyword evidence="5 8" id="KW-0812">Transmembrane</keyword>
<dbReference type="PRINTS" id="PR00175">
    <property type="entry name" value="NAALASMPORT"/>
</dbReference>
<dbReference type="NCBIfam" id="TIGR00835">
    <property type="entry name" value="agcS"/>
    <property type="match status" value="1"/>
</dbReference>
<feature type="transmembrane region" description="Helical" evidence="8">
    <location>
        <begin position="481"/>
        <end position="499"/>
    </location>
</feature>
<keyword evidence="7 8" id="KW-0472">Membrane</keyword>
<evidence type="ECO:0000256" key="2">
    <source>
        <dbReference type="ARBA" id="ARBA00009261"/>
    </source>
</evidence>
<feature type="transmembrane region" description="Helical" evidence="8">
    <location>
        <begin position="374"/>
        <end position="395"/>
    </location>
</feature>
<evidence type="ECO:0000256" key="9">
    <source>
        <dbReference type="SAM" id="SignalP"/>
    </source>
</evidence>
<feature type="transmembrane region" description="Helical" evidence="8">
    <location>
        <begin position="288"/>
        <end position="308"/>
    </location>
</feature>
<protein>
    <submittedName>
        <fullName evidence="10">Alanine:cation symporter family protein</fullName>
    </submittedName>
</protein>
<keyword evidence="3 8" id="KW-0813">Transport</keyword>
<dbReference type="RefSeq" id="WP_200587922.1">
    <property type="nucleotide sequence ID" value="NZ_JAEHFY010000028.1"/>
</dbReference>
<accession>A0ABS1BPQ0</accession>
<proteinExistence type="inferred from homology"/>
<evidence type="ECO:0000313" key="11">
    <source>
        <dbReference type="Proteomes" id="UP000660024"/>
    </source>
</evidence>
<dbReference type="Proteomes" id="UP000660024">
    <property type="component" value="Unassembled WGS sequence"/>
</dbReference>
<dbReference type="Pfam" id="PF01235">
    <property type="entry name" value="Na_Ala_symp"/>
    <property type="match status" value="1"/>
</dbReference>
<keyword evidence="9" id="KW-0732">Signal</keyword>
<keyword evidence="8" id="KW-0769">Symport</keyword>
<feature type="transmembrane region" description="Helical" evidence="8">
    <location>
        <begin position="438"/>
        <end position="460"/>
    </location>
</feature>
<gene>
    <name evidence="10" type="ORF">I5M32_15330</name>
</gene>
<evidence type="ECO:0000256" key="8">
    <source>
        <dbReference type="RuleBase" id="RU363064"/>
    </source>
</evidence>
<organism evidence="10 11">
    <name type="scientific">Pedobacter segetis</name>
    <dbReference type="NCBI Taxonomy" id="2793069"/>
    <lineage>
        <taxon>Bacteria</taxon>
        <taxon>Pseudomonadati</taxon>
        <taxon>Bacteroidota</taxon>
        <taxon>Sphingobacteriia</taxon>
        <taxon>Sphingobacteriales</taxon>
        <taxon>Sphingobacteriaceae</taxon>
        <taxon>Pedobacter</taxon>
    </lineage>
</organism>
<sequence length="540" mass="57690">MKLKLLKAFLLSVAFFSISNSCFAIGIDEKINKGFAPIADAWETLVFTSIPITDKLSIPIVLIVLIGGALFFTLYFSFVNIRKFPMAIKVVQGKYDFVEGNSAKSKKTHPDDEAPLPISEDERRDGEVSHFQALTAAVSGTVGLGNIAGVAVAIAVGGPGATFWMVLAGLLGMSSKFVECTLGVKYRDVDKDGTIHGGPMYYLSKGLKELKMATAGKTLAVVFAILCVGASFGGGNAFQSNQAVAQLTSTFGLEGGFIKTLLGLAIAAIVAIVILGGIKRIAVWTERIVPFMAGLYVIACLIIIFAHINYIGHAFGLIFSEAFSPAAGMGGFLGVLITGFRRAAFSNEAGVGSASIAHSAVKTRYPASEGVVSLLEPFIDTVVICTMTALVIIFYNMDGLFTYGLTDAAGNITIQATGQSVGGVDLTTLAFDAVIPHFSYVLTIAIVLFAFSTMLSWSYYGLQAWKYLFGRSKSSDITYKILFLIFVIIGAAATLDSVVKFSDAMILAMVFPNMIGLIILSPKVKSEMNRYMLAIKKRFD</sequence>
<keyword evidence="11" id="KW-1185">Reference proteome</keyword>
<name>A0ABS1BPQ0_9SPHI</name>
<feature type="transmembrane region" description="Helical" evidence="8">
    <location>
        <begin position="257"/>
        <end position="276"/>
    </location>
</feature>
<dbReference type="Gene3D" id="1.20.1740.10">
    <property type="entry name" value="Amino acid/polyamine transporter I"/>
    <property type="match status" value="1"/>
</dbReference>
<feature type="transmembrane region" description="Helical" evidence="8">
    <location>
        <begin position="161"/>
        <end position="178"/>
    </location>
</feature>
<evidence type="ECO:0000256" key="7">
    <source>
        <dbReference type="ARBA" id="ARBA00023136"/>
    </source>
</evidence>
<feature type="transmembrane region" description="Helical" evidence="8">
    <location>
        <begin position="314"/>
        <end position="337"/>
    </location>
</feature>
<feature type="transmembrane region" description="Helical" evidence="8">
    <location>
        <begin position="218"/>
        <end position="237"/>
    </location>
</feature>
<evidence type="ECO:0000256" key="4">
    <source>
        <dbReference type="ARBA" id="ARBA00022475"/>
    </source>
</evidence>
<evidence type="ECO:0000256" key="6">
    <source>
        <dbReference type="ARBA" id="ARBA00022989"/>
    </source>
</evidence>
<keyword evidence="6 8" id="KW-1133">Transmembrane helix</keyword>
<comment type="subcellular location">
    <subcellularLocation>
        <location evidence="1 8">Cell membrane</location>
        <topology evidence="1 8">Multi-pass membrane protein</topology>
    </subcellularLocation>
</comment>
<feature type="transmembrane region" description="Helical" evidence="8">
    <location>
        <begin position="133"/>
        <end position="155"/>
    </location>
</feature>
<evidence type="ECO:0000256" key="5">
    <source>
        <dbReference type="ARBA" id="ARBA00022692"/>
    </source>
</evidence>
<reference evidence="10 11" key="1">
    <citation type="submission" date="2020-12" db="EMBL/GenBank/DDBJ databases">
        <title>Bacterial novel species Pedobacter sp. SD-b isolated from soil.</title>
        <authorList>
            <person name="Jung H.-Y."/>
        </authorList>
    </citation>
    <scope>NUCLEOTIDE SEQUENCE [LARGE SCALE GENOMIC DNA]</scope>
    <source>
        <strain evidence="10 11">SD-b</strain>
    </source>
</reference>
<dbReference type="InterPro" id="IPR001463">
    <property type="entry name" value="Na/Ala_symport"/>
</dbReference>
<dbReference type="PANTHER" id="PTHR30330:SF3">
    <property type="entry name" value="TRANSCRIPTIONAL REGULATOR, LRP FAMILY"/>
    <property type="match status" value="1"/>
</dbReference>